<dbReference type="RefSeq" id="WP_342580587.1">
    <property type="nucleotide sequence ID" value="NZ_JBHSNQ010000180.1"/>
</dbReference>
<evidence type="ECO:0000256" key="1">
    <source>
        <dbReference type="ARBA" id="ARBA00022723"/>
    </source>
</evidence>
<evidence type="ECO:0000256" key="3">
    <source>
        <dbReference type="ARBA" id="ARBA00023014"/>
    </source>
</evidence>
<proteinExistence type="predicted"/>
<accession>A0ABW0RDB5</accession>
<dbReference type="InterPro" id="IPR058240">
    <property type="entry name" value="rSAM_sf"/>
</dbReference>
<comment type="caution">
    <text evidence="5">The sequence shown here is derived from an EMBL/GenBank/DDBJ whole genome shotgun (WGS) entry which is preliminary data.</text>
</comment>
<organism evidence="5 6">
    <name type="scientific">Ureibacillus suwonensis</name>
    <dbReference type="NCBI Taxonomy" id="313007"/>
    <lineage>
        <taxon>Bacteria</taxon>
        <taxon>Bacillati</taxon>
        <taxon>Bacillota</taxon>
        <taxon>Bacilli</taxon>
        <taxon>Bacillales</taxon>
        <taxon>Caryophanaceae</taxon>
        <taxon>Ureibacillus</taxon>
    </lineage>
</organism>
<reference evidence="6" key="1">
    <citation type="journal article" date="2019" name="Int. J. Syst. Evol. Microbiol.">
        <title>The Global Catalogue of Microorganisms (GCM) 10K type strain sequencing project: providing services to taxonomists for standard genome sequencing and annotation.</title>
        <authorList>
            <consortium name="The Broad Institute Genomics Platform"/>
            <consortium name="The Broad Institute Genome Sequencing Center for Infectious Disease"/>
            <person name="Wu L."/>
            <person name="Ma J."/>
        </authorList>
    </citation>
    <scope>NUCLEOTIDE SEQUENCE [LARGE SCALE GENOMIC DNA]</scope>
    <source>
        <strain evidence="6">CCUG 56331</strain>
    </source>
</reference>
<gene>
    <name evidence="5" type="ORF">ACFPOH_13835</name>
</gene>
<keyword evidence="3" id="KW-0411">Iron-sulfur</keyword>
<dbReference type="PANTHER" id="PTHR43432:SF3">
    <property type="entry name" value="SLR0285 PROTEIN"/>
    <property type="match status" value="1"/>
</dbReference>
<dbReference type="EMBL" id="JBHSNQ010000180">
    <property type="protein sequence ID" value="MFC5542787.1"/>
    <property type="molecule type" value="Genomic_DNA"/>
</dbReference>
<dbReference type="InterPro" id="IPR007197">
    <property type="entry name" value="rSAM"/>
</dbReference>
<dbReference type="SFLD" id="SFLDS00029">
    <property type="entry name" value="Radical_SAM"/>
    <property type="match status" value="1"/>
</dbReference>
<evidence type="ECO:0000256" key="2">
    <source>
        <dbReference type="ARBA" id="ARBA00023004"/>
    </source>
</evidence>
<evidence type="ECO:0000259" key="4">
    <source>
        <dbReference type="Pfam" id="PF04055"/>
    </source>
</evidence>
<dbReference type="Proteomes" id="UP001595978">
    <property type="component" value="Unassembled WGS sequence"/>
</dbReference>
<keyword evidence="6" id="KW-1185">Reference proteome</keyword>
<dbReference type="Pfam" id="PF04055">
    <property type="entry name" value="Radical_SAM"/>
    <property type="match status" value="1"/>
</dbReference>
<dbReference type="CDD" id="cd01335">
    <property type="entry name" value="Radical_SAM"/>
    <property type="match status" value="1"/>
</dbReference>
<dbReference type="SFLD" id="SFLDG01084">
    <property type="entry name" value="Uncharacterised_Radical_SAM_Su"/>
    <property type="match status" value="1"/>
</dbReference>
<sequence>MAIQYKEILSKSILTEASGYLDIGFTHSLNPYGGCAFACRYCYVRELPIQKFKGISWGEWVDIKMNAREVYRKEIIKLRKKERPINLYMSSATDPYQPIERKACITRGILEEMLQNPPDLLVIQTRGPLIERDIDLLVQLKEQCKLIVSMTVETDREDVKRVFAPFAPSIKKRIETLEKLHLAQVTTQAAISPVLPFTPGFPKKLDGIADYIWIDTLTIGDGAAGKRSARLKMPQLFSENQFSEWYQQNLHVKVENYFKQFFPSEMIRVSKQEAFLK</sequence>
<name>A0ABW0RDB5_9BACL</name>
<dbReference type="SUPFAM" id="SSF102114">
    <property type="entry name" value="Radical SAM enzymes"/>
    <property type="match status" value="1"/>
</dbReference>
<evidence type="ECO:0000313" key="6">
    <source>
        <dbReference type="Proteomes" id="UP001595978"/>
    </source>
</evidence>
<dbReference type="InterPro" id="IPR040086">
    <property type="entry name" value="MJ0683-like"/>
</dbReference>
<evidence type="ECO:0000313" key="5">
    <source>
        <dbReference type="EMBL" id="MFC5542787.1"/>
    </source>
</evidence>
<keyword evidence="1" id="KW-0479">Metal-binding</keyword>
<protein>
    <submittedName>
        <fullName evidence="5">Radical SAM protein</fullName>
    </submittedName>
</protein>
<keyword evidence="2" id="KW-0408">Iron</keyword>
<feature type="domain" description="Radical SAM core" evidence="4">
    <location>
        <begin position="30"/>
        <end position="187"/>
    </location>
</feature>
<dbReference type="PANTHER" id="PTHR43432">
    <property type="entry name" value="SLR0285 PROTEIN"/>
    <property type="match status" value="1"/>
</dbReference>
<dbReference type="Gene3D" id="3.80.30.30">
    <property type="match status" value="1"/>
</dbReference>